<evidence type="ECO:0000259" key="2">
    <source>
        <dbReference type="Pfam" id="PF14529"/>
    </source>
</evidence>
<dbReference type="SUPFAM" id="SSF56219">
    <property type="entry name" value="DNase I-like"/>
    <property type="match status" value="1"/>
</dbReference>
<dbReference type="AlphaFoldDB" id="A0A0C2MGL4"/>
<dbReference type="Pfam" id="PF14529">
    <property type="entry name" value="Exo_endo_phos_2"/>
    <property type="match status" value="1"/>
</dbReference>
<reference evidence="3 4" key="1">
    <citation type="journal article" date="2014" name="Genome Biol. Evol.">
        <title>The genome of the myxosporean Thelohanellus kitauei shows adaptations to nutrient acquisition within its fish host.</title>
        <authorList>
            <person name="Yang Y."/>
            <person name="Xiong J."/>
            <person name="Zhou Z."/>
            <person name="Huo F."/>
            <person name="Miao W."/>
            <person name="Ran C."/>
            <person name="Liu Y."/>
            <person name="Zhang J."/>
            <person name="Feng J."/>
            <person name="Wang M."/>
            <person name="Wang M."/>
            <person name="Wang L."/>
            <person name="Yao B."/>
        </authorList>
    </citation>
    <scope>NUCLEOTIDE SEQUENCE [LARGE SCALE GENOMIC DNA]</scope>
    <source>
        <strain evidence="3">Wuqing</strain>
    </source>
</reference>
<dbReference type="OrthoDB" id="7259127at2759"/>
<proteinExistence type="predicted"/>
<dbReference type="InterPro" id="IPR005135">
    <property type="entry name" value="Endo/exonuclease/phosphatase"/>
</dbReference>
<protein>
    <recommendedName>
        <fullName evidence="2">Endonuclease/exonuclease/phosphatase domain-containing protein</fullName>
    </recommendedName>
</protein>
<gene>
    <name evidence="3" type="ORF">RF11_01447</name>
</gene>
<organism evidence="3 4">
    <name type="scientific">Thelohanellus kitauei</name>
    <name type="common">Myxosporean</name>
    <dbReference type="NCBI Taxonomy" id="669202"/>
    <lineage>
        <taxon>Eukaryota</taxon>
        <taxon>Metazoa</taxon>
        <taxon>Cnidaria</taxon>
        <taxon>Myxozoa</taxon>
        <taxon>Myxosporea</taxon>
        <taxon>Bivalvulida</taxon>
        <taxon>Platysporina</taxon>
        <taxon>Myxobolidae</taxon>
        <taxon>Thelohanellus</taxon>
    </lineage>
</organism>
<dbReference type="Gene3D" id="3.60.10.10">
    <property type="entry name" value="Endonuclease/exonuclease/phosphatase"/>
    <property type="match status" value="1"/>
</dbReference>
<dbReference type="PANTHER" id="PTHR36688">
    <property type="entry name" value="ENDO/EXONUCLEASE/PHOSPHATASE DOMAIN-CONTAINING PROTEIN"/>
    <property type="match status" value="1"/>
</dbReference>
<evidence type="ECO:0000256" key="1">
    <source>
        <dbReference type="SAM" id="MobiDB-lite"/>
    </source>
</evidence>
<dbReference type="Proteomes" id="UP000031668">
    <property type="component" value="Unassembled WGS sequence"/>
</dbReference>
<accession>A0A0C2MGL4</accession>
<dbReference type="GO" id="GO:0003824">
    <property type="term" value="F:catalytic activity"/>
    <property type="evidence" value="ECO:0007669"/>
    <property type="project" value="InterPro"/>
</dbReference>
<feature type="domain" description="Endonuclease/exonuclease/phosphatase" evidence="2">
    <location>
        <begin position="122"/>
        <end position="201"/>
    </location>
</feature>
<dbReference type="PANTHER" id="PTHR36688:SF2">
    <property type="entry name" value="ENDONUCLEASE_EXONUCLEASE_PHOSPHATASE DOMAIN-CONTAINING PROTEIN"/>
    <property type="match status" value="1"/>
</dbReference>
<dbReference type="EMBL" id="JWZT01004662">
    <property type="protein sequence ID" value="KII63494.1"/>
    <property type="molecule type" value="Genomic_DNA"/>
</dbReference>
<sequence>MAIGVRPKNPQNRRPNRLNFKNSSLLSILNVTGNSNSIQTGKKKKTRNPEPYRSPRNAHIICIQETHIDSYLSSRFTISGHDLICKHLHKKHGRAIYDSRDIERPKYIESGSFHDSIHFQDIHFTNLYKPPSDTWSNNLLIIYQGKSVYIGDFNSHHSQLRYKEENQSGSILSDLYNVNNLKLLNNPTENGSFHSTRWNSTYYTELFSVSPTIAQPKFCKFSMLNSFQKSQHLPIVVEIGVTLQITNSDTRPRWYLSEANWQQYSELMEKCSRCIPKSNILIENAYHRFSNALLISAKKSIPRGSFPSHIPCLDHTSKALLWRFERTKTN</sequence>
<dbReference type="InterPro" id="IPR036691">
    <property type="entry name" value="Endo/exonu/phosph_ase_sf"/>
</dbReference>
<name>A0A0C2MGL4_THEKT</name>
<keyword evidence="4" id="KW-1185">Reference proteome</keyword>
<evidence type="ECO:0000313" key="4">
    <source>
        <dbReference type="Proteomes" id="UP000031668"/>
    </source>
</evidence>
<comment type="caution">
    <text evidence="3">The sequence shown here is derived from an EMBL/GenBank/DDBJ whole genome shotgun (WGS) entry which is preliminary data.</text>
</comment>
<dbReference type="OMA" id="ETHIDSY"/>
<dbReference type="InterPro" id="IPR052560">
    <property type="entry name" value="RdDP_mobile_element"/>
</dbReference>
<evidence type="ECO:0000313" key="3">
    <source>
        <dbReference type="EMBL" id="KII63494.1"/>
    </source>
</evidence>
<feature type="region of interest" description="Disordered" evidence="1">
    <location>
        <begin position="34"/>
        <end position="53"/>
    </location>
</feature>